<dbReference type="RefSeq" id="WP_233375333.1">
    <property type="nucleotide sequence ID" value="NZ_JAJTWU010000014.1"/>
</dbReference>
<dbReference type="Gene3D" id="3.40.50.410">
    <property type="entry name" value="von Willebrand factor, type A domain"/>
    <property type="match status" value="1"/>
</dbReference>
<dbReference type="SMART" id="SM00327">
    <property type="entry name" value="VWA"/>
    <property type="match status" value="1"/>
</dbReference>
<dbReference type="InterPro" id="IPR029062">
    <property type="entry name" value="Class_I_gatase-like"/>
</dbReference>
<protein>
    <submittedName>
        <fullName evidence="3">VWA domain-containing protein</fullName>
    </submittedName>
</protein>
<dbReference type="Gene3D" id="3.40.50.880">
    <property type="match status" value="1"/>
</dbReference>
<feature type="domain" description="VWFA" evidence="2">
    <location>
        <begin position="383"/>
        <end position="515"/>
    </location>
</feature>
<dbReference type="PROSITE" id="PS50234">
    <property type="entry name" value="VWFA"/>
    <property type="match status" value="1"/>
</dbReference>
<evidence type="ECO:0000259" key="2">
    <source>
        <dbReference type="PROSITE" id="PS50234"/>
    </source>
</evidence>
<evidence type="ECO:0000313" key="4">
    <source>
        <dbReference type="Proteomes" id="UP001200741"/>
    </source>
</evidence>
<gene>
    <name evidence="3" type="ORF">LXT13_26495</name>
</gene>
<evidence type="ECO:0000313" key="3">
    <source>
        <dbReference type="EMBL" id="MCE4557944.1"/>
    </source>
</evidence>
<dbReference type="InterPro" id="IPR036465">
    <property type="entry name" value="vWFA_dom_sf"/>
</dbReference>
<dbReference type="PANTHER" id="PTHR37947:SF2">
    <property type="entry name" value="VON WILLEBRAND FACTOR TYPE A"/>
    <property type="match status" value="1"/>
</dbReference>
<keyword evidence="1" id="KW-0812">Transmembrane</keyword>
<comment type="caution">
    <text evidence="3">The sequence shown here is derived from an EMBL/GenBank/DDBJ whole genome shotgun (WGS) entry which is preliminary data.</text>
</comment>
<dbReference type="SUPFAM" id="SSF53300">
    <property type="entry name" value="vWA-like"/>
    <property type="match status" value="1"/>
</dbReference>
<keyword evidence="1" id="KW-0472">Membrane</keyword>
<accession>A0ABS8XZA8</accession>
<sequence>MSFLHPHAGWLLLALPLFWWWSRGAPRVGRWLRLAALACVLLGLTGPSLLVPEGSPPQVIVVDQQAELAATQRERAATLVRQLLAQRPSAVLLQRGGAPLALGLPDGRHVVLGGAQAASLSQSVEHALALLPAQGGAITVVGERRAADAHWERVAEALRRRQVVLNLLELPPAARPPVIVAAQAAPARAGEAVQMHVEVEGAGQDLVLSASSAGRELARSAPFALQGRQGVALRLPGQSPGFVPVTLALRAAGGTADGFDTEIAVQPPRRLLYVQGVPRPDAAPLQALLGRSFDVQAMSAARLGAFRELAAQDVVVLDDVPAEQMTDGLQTRLLQAVREQGLGLFFSGGEQAFADGRYGDRPLAEALPVRLQPQQRHEEPTVAVAIVVDTSGSMLGRPLQLAKQVARLAVRRLQPTDSVGVVEFYGGRQWVAPMQPARHLPDVERAISRLQAQGATEMLYAAMEEAYYGLKNTPARYKHLVVLSDGGVEADRYQQLIRHIAQERVSVSAVLVGSDPVGEATMSLWARLGRGRFYAVRDEFSTVELDFRQPQQKPEPGYHRGAVALDPQAAPPWWRDVSHMPPELAGYASTLARPEADTWLRTAQGEPLMSSWQYGAGRVTAWMTEPLGAGTQPWRAWPDYGQWLARALGVTAAASPRVCVTLHRRFDRLAVEVRTQGEVPQARLLGAEAPGTGALALQAMAPGLFVAELPFDAARTARVEGTVGADVARAVDPAGSDMLPAARWSEARAQPLLQLVQDSAGRHVPGGATASSLADLPAGRAGADWTARALWPMLAGAALLLYLIDLLHRRWPRRRLPA</sequence>
<keyword evidence="1" id="KW-1133">Transmembrane helix</keyword>
<dbReference type="Proteomes" id="UP001200741">
    <property type="component" value="Unassembled WGS sequence"/>
</dbReference>
<reference evidence="3 4" key="1">
    <citation type="submission" date="2021-12" db="EMBL/GenBank/DDBJ databases">
        <title>Genome seq of P8.</title>
        <authorList>
            <person name="Seo T."/>
        </authorList>
    </citation>
    <scope>NUCLEOTIDE SEQUENCE [LARGE SCALE GENOMIC DNA]</scope>
    <source>
        <strain evidence="3 4">P8</strain>
    </source>
</reference>
<dbReference type="Pfam" id="PF13519">
    <property type="entry name" value="VWA_2"/>
    <property type="match status" value="1"/>
</dbReference>
<dbReference type="SUPFAM" id="SSF52317">
    <property type="entry name" value="Class I glutamine amidotransferase-like"/>
    <property type="match status" value="1"/>
</dbReference>
<dbReference type="InterPro" id="IPR002035">
    <property type="entry name" value="VWF_A"/>
</dbReference>
<keyword evidence="4" id="KW-1185">Reference proteome</keyword>
<evidence type="ECO:0000256" key="1">
    <source>
        <dbReference type="SAM" id="Phobius"/>
    </source>
</evidence>
<dbReference type="EMBL" id="JAJTWU010000014">
    <property type="protein sequence ID" value="MCE4557944.1"/>
    <property type="molecule type" value="Genomic_DNA"/>
</dbReference>
<name>A0ABS8XZA8_9BURK</name>
<organism evidence="3 4">
    <name type="scientific">Pelomonas cellulosilytica</name>
    <dbReference type="NCBI Taxonomy" id="2906762"/>
    <lineage>
        <taxon>Bacteria</taxon>
        <taxon>Pseudomonadati</taxon>
        <taxon>Pseudomonadota</taxon>
        <taxon>Betaproteobacteria</taxon>
        <taxon>Burkholderiales</taxon>
        <taxon>Sphaerotilaceae</taxon>
        <taxon>Roseateles</taxon>
    </lineage>
</organism>
<dbReference type="PANTHER" id="PTHR37947">
    <property type="entry name" value="BLL2462 PROTEIN"/>
    <property type="match status" value="1"/>
</dbReference>
<feature type="transmembrane region" description="Helical" evidence="1">
    <location>
        <begin position="789"/>
        <end position="807"/>
    </location>
</feature>
<proteinExistence type="predicted"/>